<sequence>MKFWKFQRWMILALIFVIIFPVTSRSVQAETSKNNISIYLDDVQLVSDVPPYIMPKINVTMVPLRVISEGLGASVRWTQSTRTVAIDKDGASLTLTNGKTTALVNGTSIKLDASVQIKNGRVMVPLRFVGEQLGLEVIWNQTAKSIHLTSGYYIPNPPSIPGDTGNGGGTNNASQLRGAWISSVFNLDWPSVKSYGKAEQQKQEFVALLDKLQAAGMNAVFVQVRPAGDALYPSSLVPWSKVLTGVQGNDPGYDPLQFMVQEAHQRNMQFHAWFNPFRANTDTVTSKLAPNHVAIQHPDWIVKANNQMIINPGIPEARQHIIDVIMEVVNHYGIDGVHLDDYFYPSGGTFSDDATFAAYNTKGLSKANWRRDNINQFVQQLGQSIHSSKPSVQFGISPFGVWRNKSTDSTGSDTKAGVTAYDSMYADVRTWIQQRWIDYVAPQIYWSMSFKVAQYDKLVDWWSSEVRGTGVGLYIGHAPYKLGTSEAGWQSAQEIIDQLNYNATSAEVKGSIFFSAKDLLKNPLGLLPMLSAYYQNK</sequence>
<accession>W7Y8L3</accession>
<evidence type="ECO:0000259" key="3">
    <source>
        <dbReference type="Pfam" id="PF07833"/>
    </source>
</evidence>
<feature type="domain" description="Copper amine oxidase-like N-terminal" evidence="3">
    <location>
        <begin position="40"/>
        <end position="147"/>
    </location>
</feature>
<keyword evidence="5" id="KW-1185">Reference proteome</keyword>
<dbReference type="InterPro" id="IPR003790">
    <property type="entry name" value="GHL10"/>
</dbReference>
<dbReference type="SUPFAM" id="SSF51445">
    <property type="entry name" value="(Trans)glycosidases"/>
    <property type="match status" value="1"/>
</dbReference>
<dbReference type="Proteomes" id="UP000019364">
    <property type="component" value="Unassembled WGS sequence"/>
</dbReference>
<reference evidence="4 5" key="1">
    <citation type="journal article" date="2014" name="Genome Announc.">
        <title>Draft Genome Sequence of Paenibacillus pini JCM 16418T, Isolated from the Rhizosphere of Pine Tree.</title>
        <authorList>
            <person name="Yuki M."/>
            <person name="Oshima K."/>
            <person name="Suda W."/>
            <person name="Oshida Y."/>
            <person name="Kitamura K."/>
            <person name="Iida Y."/>
            <person name="Hattori M."/>
            <person name="Ohkuma M."/>
        </authorList>
    </citation>
    <scope>NUCLEOTIDE SEQUENCE [LARGE SCALE GENOMIC DNA]</scope>
    <source>
        <strain evidence="4 5">JCM 16418</strain>
    </source>
</reference>
<keyword evidence="1" id="KW-0732">Signal</keyword>
<dbReference type="eggNOG" id="COG1649">
    <property type="taxonomic scope" value="Bacteria"/>
</dbReference>
<dbReference type="Pfam" id="PF07833">
    <property type="entry name" value="Cu_amine_oxidN1"/>
    <property type="match status" value="1"/>
</dbReference>
<dbReference type="RefSeq" id="WP_036646886.1">
    <property type="nucleotide sequence ID" value="NZ_BAVZ01000002.1"/>
</dbReference>
<dbReference type="InterPro" id="IPR036582">
    <property type="entry name" value="Mao_N_sf"/>
</dbReference>
<proteinExistence type="predicted"/>
<dbReference type="Gene3D" id="3.30.457.10">
    <property type="entry name" value="Copper amine oxidase-like, N-terminal domain"/>
    <property type="match status" value="1"/>
</dbReference>
<dbReference type="Pfam" id="PF02638">
    <property type="entry name" value="GHL10"/>
    <property type="match status" value="1"/>
</dbReference>
<protein>
    <submittedName>
        <fullName evidence="4">Glycoside hydrolase</fullName>
    </submittedName>
</protein>
<dbReference type="PANTHER" id="PTHR43405">
    <property type="entry name" value="GLYCOSYL HYDROLASE DIGH"/>
    <property type="match status" value="1"/>
</dbReference>
<dbReference type="InterPro" id="IPR017853">
    <property type="entry name" value="GH"/>
</dbReference>
<dbReference type="InterPro" id="IPR012854">
    <property type="entry name" value="Cu_amine_oxidase-like_N"/>
</dbReference>
<dbReference type="EMBL" id="BAVZ01000002">
    <property type="protein sequence ID" value="GAF07265.1"/>
    <property type="molecule type" value="Genomic_DNA"/>
</dbReference>
<dbReference type="STRING" id="1236976.JCM16418_1261"/>
<keyword evidence="4" id="KW-0378">Hydrolase</keyword>
<evidence type="ECO:0000256" key="1">
    <source>
        <dbReference type="ARBA" id="ARBA00022729"/>
    </source>
</evidence>
<dbReference type="OrthoDB" id="9794671at2"/>
<dbReference type="PANTHER" id="PTHR43405:SF1">
    <property type="entry name" value="GLYCOSYL HYDROLASE DIGH"/>
    <property type="match status" value="1"/>
</dbReference>
<organism evidence="4 5">
    <name type="scientific">Paenibacillus pini JCM 16418</name>
    <dbReference type="NCBI Taxonomy" id="1236976"/>
    <lineage>
        <taxon>Bacteria</taxon>
        <taxon>Bacillati</taxon>
        <taxon>Bacillota</taxon>
        <taxon>Bacilli</taxon>
        <taxon>Bacillales</taxon>
        <taxon>Paenibacillaceae</taxon>
        <taxon>Paenibacillus</taxon>
    </lineage>
</organism>
<feature type="domain" description="Glycosyl hydrolase-like 10" evidence="2">
    <location>
        <begin position="175"/>
        <end position="484"/>
    </location>
</feature>
<comment type="caution">
    <text evidence="4">The sequence shown here is derived from an EMBL/GenBank/DDBJ whole genome shotgun (WGS) entry which is preliminary data.</text>
</comment>
<evidence type="ECO:0000259" key="2">
    <source>
        <dbReference type="Pfam" id="PF02638"/>
    </source>
</evidence>
<gene>
    <name evidence="4" type="ORF">JCM16418_1261</name>
</gene>
<evidence type="ECO:0000313" key="5">
    <source>
        <dbReference type="Proteomes" id="UP000019364"/>
    </source>
</evidence>
<dbReference type="SUPFAM" id="SSF55383">
    <property type="entry name" value="Copper amine oxidase, domain N"/>
    <property type="match status" value="1"/>
</dbReference>
<dbReference type="GO" id="GO:0016787">
    <property type="term" value="F:hydrolase activity"/>
    <property type="evidence" value="ECO:0007669"/>
    <property type="project" value="UniProtKB-KW"/>
</dbReference>
<dbReference type="AlphaFoldDB" id="W7Y8L3"/>
<dbReference type="Gene3D" id="3.20.20.80">
    <property type="entry name" value="Glycosidases"/>
    <property type="match status" value="1"/>
</dbReference>
<name>W7Y8L3_9BACL</name>
<evidence type="ECO:0000313" key="4">
    <source>
        <dbReference type="EMBL" id="GAF07265.1"/>
    </source>
</evidence>
<dbReference type="InterPro" id="IPR052177">
    <property type="entry name" value="Divisome_Glycosyl_Hydrolase"/>
</dbReference>